<dbReference type="InterPro" id="IPR029494">
    <property type="entry name" value="DarT"/>
</dbReference>
<dbReference type="GO" id="GO:0003677">
    <property type="term" value="F:DNA binding"/>
    <property type="evidence" value="ECO:0007669"/>
    <property type="project" value="UniProtKB-UniRule"/>
</dbReference>
<gene>
    <name evidence="8" type="ORF">KL86DES1_21107</name>
</gene>
<keyword evidence="3" id="KW-0808">Transferase</keyword>
<keyword evidence="5 6" id="KW-0238">DNA-binding</keyword>
<evidence type="ECO:0000256" key="6">
    <source>
        <dbReference type="PROSITE-ProRule" id="PRU01362"/>
    </source>
</evidence>
<dbReference type="RefSeq" id="WP_179980554.1">
    <property type="nucleotide sequence ID" value="NZ_LT608333.1"/>
</dbReference>
<proteinExistence type="inferred from homology"/>
<dbReference type="GO" id="GO:0016757">
    <property type="term" value="F:glycosyltransferase activity"/>
    <property type="evidence" value="ECO:0007669"/>
    <property type="project" value="UniProtKB-KW"/>
</dbReference>
<feature type="domain" description="DarT" evidence="7">
    <location>
        <begin position="13"/>
        <end position="209"/>
    </location>
</feature>
<evidence type="ECO:0000256" key="1">
    <source>
        <dbReference type="ARBA" id="ARBA00022649"/>
    </source>
</evidence>
<evidence type="ECO:0000256" key="3">
    <source>
        <dbReference type="ARBA" id="ARBA00022679"/>
    </source>
</evidence>
<keyword evidence="2" id="KW-0328">Glycosyltransferase</keyword>
<name>A0A212L6K1_9BACT</name>
<evidence type="ECO:0000259" key="7">
    <source>
        <dbReference type="PROSITE" id="PS52018"/>
    </source>
</evidence>
<dbReference type="EMBL" id="FMJC01000002">
    <property type="protein sequence ID" value="SCM73181.1"/>
    <property type="molecule type" value="Genomic_DNA"/>
</dbReference>
<reference evidence="8" key="1">
    <citation type="submission" date="2016-08" db="EMBL/GenBank/DDBJ databases">
        <authorList>
            <person name="Seilhamer J.J."/>
        </authorList>
    </citation>
    <scope>NUCLEOTIDE SEQUENCE</scope>
    <source>
        <strain evidence="8">86-1</strain>
    </source>
</reference>
<keyword evidence="4" id="KW-0548">Nucleotidyltransferase</keyword>
<comment type="similarity">
    <text evidence="6">Belongs to the DarT ADP-ribosyltransferase family.</text>
</comment>
<sequence length="210" mass="23938">MTTRDIIEDRGVTDVLHFTTSDGLLGMLAAPFPQLLPRAQLAETKHLEYIIKYNSPTRVDTEWFNYNSLSISEVNRFFFGCSFKKHPDAFWAVLEFSADILTHEGVFFATTNNMYPDVVRHEGGRGLAALFASRIKNDRVRTGWLSRFNDRPLNCPTDNQAEVLYPGALSFEYLKRIHVPDDAGFRLVNGQLTACHCAYDVMISPEHFLK</sequence>
<keyword evidence="1 6" id="KW-1277">Toxin-antitoxin system</keyword>
<dbReference type="GO" id="GO:0016779">
    <property type="term" value="F:nucleotidyltransferase activity"/>
    <property type="evidence" value="ECO:0007669"/>
    <property type="project" value="UniProtKB-KW"/>
</dbReference>
<evidence type="ECO:0000256" key="4">
    <source>
        <dbReference type="ARBA" id="ARBA00022695"/>
    </source>
</evidence>
<dbReference type="PROSITE" id="PS52018">
    <property type="entry name" value="DART"/>
    <property type="match status" value="1"/>
</dbReference>
<evidence type="ECO:0000256" key="2">
    <source>
        <dbReference type="ARBA" id="ARBA00022676"/>
    </source>
</evidence>
<protein>
    <recommendedName>
        <fullName evidence="7">DarT domain-containing protein</fullName>
    </recommendedName>
</protein>
<accession>A0A212L6K1</accession>
<evidence type="ECO:0000313" key="8">
    <source>
        <dbReference type="EMBL" id="SCM73181.1"/>
    </source>
</evidence>
<evidence type="ECO:0000256" key="5">
    <source>
        <dbReference type="ARBA" id="ARBA00023125"/>
    </source>
</evidence>
<dbReference type="Pfam" id="PF14487">
    <property type="entry name" value="DarT"/>
    <property type="match status" value="1"/>
</dbReference>
<dbReference type="AlphaFoldDB" id="A0A212L6K1"/>
<comment type="caution">
    <text evidence="6">Lacks conserved residue(s) required for the propagation of feature annotation.</text>
</comment>
<organism evidence="8">
    <name type="scientific">uncultured Desulfovibrio sp</name>
    <dbReference type="NCBI Taxonomy" id="167968"/>
    <lineage>
        <taxon>Bacteria</taxon>
        <taxon>Pseudomonadati</taxon>
        <taxon>Thermodesulfobacteriota</taxon>
        <taxon>Desulfovibrionia</taxon>
        <taxon>Desulfovibrionales</taxon>
        <taxon>Desulfovibrionaceae</taxon>
        <taxon>Desulfovibrio</taxon>
        <taxon>environmental samples</taxon>
    </lineage>
</organism>